<sequence>MPAFSTFRQPGASFPDPPFPSLTPQSLLGEWWVTTSTLPMWKSAKNITITYSTIPSDPTSIDDTVQYFPRSANLSDPDKAVTPKSIRGVDYPLTSNSTDLSYKWRGRGWLMIATSKWQVVGYGGEAVHEVDGVLQGVDWVVTFFEKSLFTPAGVDIMTVGKGGVDAKTLQVIQDALKENGSVLAELQSQMFEIPRD</sequence>
<evidence type="ECO:0000313" key="1">
    <source>
        <dbReference type="EMBL" id="EWC47331.1"/>
    </source>
</evidence>
<protein>
    <recommendedName>
        <fullName evidence="3">Lipocalin-like domain-containing protein</fullName>
    </recommendedName>
</protein>
<organism evidence="1 2">
    <name type="scientific">Drechslerella stenobrocha 248</name>
    <dbReference type="NCBI Taxonomy" id="1043628"/>
    <lineage>
        <taxon>Eukaryota</taxon>
        <taxon>Fungi</taxon>
        <taxon>Dikarya</taxon>
        <taxon>Ascomycota</taxon>
        <taxon>Pezizomycotina</taxon>
        <taxon>Orbiliomycetes</taxon>
        <taxon>Orbiliales</taxon>
        <taxon>Orbiliaceae</taxon>
        <taxon>Drechslerella</taxon>
    </lineage>
</organism>
<accession>W7HTA5</accession>
<keyword evidence="2" id="KW-1185">Reference proteome</keyword>
<evidence type="ECO:0000313" key="2">
    <source>
        <dbReference type="Proteomes" id="UP000024837"/>
    </source>
</evidence>
<dbReference type="EMBL" id="KI966410">
    <property type="protein sequence ID" value="EWC47331.1"/>
    <property type="molecule type" value="Genomic_DNA"/>
</dbReference>
<dbReference type="OrthoDB" id="9975758at2759"/>
<dbReference type="AlphaFoldDB" id="W7HTA5"/>
<dbReference type="Proteomes" id="UP000024837">
    <property type="component" value="Unassembled WGS sequence"/>
</dbReference>
<name>W7HTA5_9PEZI</name>
<proteinExistence type="predicted"/>
<gene>
    <name evidence="1" type="ORF">DRE_00299</name>
</gene>
<dbReference type="HOGENOM" id="CLU_094640_1_0_1"/>
<reference evidence="1 2" key="1">
    <citation type="submission" date="2013-05" db="EMBL/GenBank/DDBJ databases">
        <title>Drechslerella stenobrocha genome reveals carnivorous origination and mechanical trapping mechanism of predatory fungi.</title>
        <authorList>
            <person name="Liu X."/>
            <person name="Zhang W."/>
            <person name="Liu K."/>
        </authorList>
    </citation>
    <scope>NUCLEOTIDE SEQUENCE [LARGE SCALE GENOMIC DNA]</scope>
    <source>
        <strain evidence="1 2">248</strain>
    </source>
</reference>
<evidence type="ECO:0008006" key="3">
    <source>
        <dbReference type="Google" id="ProtNLM"/>
    </source>
</evidence>